<organism evidence="2 3">
    <name type="scientific">Drosophila gunungcola</name>
    <name type="common">fruit fly</name>
    <dbReference type="NCBI Taxonomy" id="103775"/>
    <lineage>
        <taxon>Eukaryota</taxon>
        <taxon>Metazoa</taxon>
        <taxon>Ecdysozoa</taxon>
        <taxon>Arthropoda</taxon>
        <taxon>Hexapoda</taxon>
        <taxon>Insecta</taxon>
        <taxon>Pterygota</taxon>
        <taxon>Neoptera</taxon>
        <taxon>Endopterygota</taxon>
        <taxon>Diptera</taxon>
        <taxon>Brachycera</taxon>
        <taxon>Muscomorpha</taxon>
        <taxon>Ephydroidea</taxon>
        <taxon>Drosophilidae</taxon>
        <taxon>Drosophila</taxon>
        <taxon>Sophophora</taxon>
    </lineage>
</organism>
<dbReference type="Proteomes" id="UP001059596">
    <property type="component" value="Unassembled WGS sequence"/>
</dbReference>
<reference evidence="2" key="1">
    <citation type="journal article" date="2023" name="Genome Biol. Evol.">
        <title>Long-read-based Genome Assembly of Drosophila gunungcola Reveals Fewer Chemosensory Genes in Flower-breeding Species.</title>
        <authorList>
            <person name="Negi A."/>
            <person name="Liao B.Y."/>
            <person name="Yeh S.D."/>
        </authorList>
    </citation>
    <scope>NUCLEOTIDE SEQUENCE</scope>
    <source>
        <strain evidence="2">Sukarami</strain>
    </source>
</reference>
<proteinExistence type="predicted"/>
<feature type="region of interest" description="Disordered" evidence="1">
    <location>
        <begin position="103"/>
        <end position="140"/>
    </location>
</feature>
<comment type="caution">
    <text evidence="2">The sequence shown here is derived from an EMBL/GenBank/DDBJ whole genome shotgun (WGS) entry which is preliminary data.</text>
</comment>
<evidence type="ECO:0000256" key="1">
    <source>
        <dbReference type="SAM" id="MobiDB-lite"/>
    </source>
</evidence>
<name>A0A9P9YUT7_9MUSC</name>
<dbReference type="GO" id="GO:0022008">
    <property type="term" value="P:neurogenesis"/>
    <property type="evidence" value="ECO:0007669"/>
    <property type="project" value="InterPro"/>
</dbReference>
<dbReference type="InterPro" id="IPR036872">
    <property type="entry name" value="CH_dom_sf"/>
</dbReference>
<dbReference type="Gene3D" id="1.10.418.10">
    <property type="entry name" value="Calponin-like domain"/>
    <property type="match status" value="1"/>
</dbReference>
<dbReference type="PANTHER" id="PTHR12784:SF28">
    <property type="entry name" value="PROTEIN SICKIE"/>
    <property type="match status" value="1"/>
</dbReference>
<dbReference type="AlphaFoldDB" id="A0A9P9YUT7"/>
<dbReference type="InterPro" id="IPR039041">
    <property type="entry name" value="Nav/unc-53"/>
</dbReference>
<evidence type="ECO:0000313" key="3">
    <source>
        <dbReference type="Proteomes" id="UP001059596"/>
    </source>
</evidence>
<dbReference type="PANTHER" id="PTHR12784">
    <property type="entry name" value="STEERIN"/>
    <property type="match status" value="1"/>
</dbReference>
<feature type="non-terminal residue" evidence="2">
    <location>
        <position position="1"/>
    </location>
</feature>
<feature type="compositionally biased region" description="Polar residues" evidence="1">
    <location>
        <begin position="131"/>
        <end position="140"/>
    </location>
</feature>
<dbReference type="SUPFAM" id="SSF47576">
    <property type="entry name" value="Calponin-homology domain, CH-domain"/>
    <property type="match status" value="1"/>
</dbReference>
<keyword evidence="3" id="KW-1185">Reference proteome</keyword>
<accession>A0A9P9YUT7</accession>
<dbReference type="EMBL" id="JAMKOV010000002">
    <property type="protein sequence ID" value="KAI8043481.1"/>
    <property type="molecule type" value="Genomic_DNA"/>
</dbReference>
<sequence length="140" mass="14707">MAPISLNKEEEAKINFDNVNSCLHVLRSQSVGGLENITTNDICAGRLKAVLALFFALSRFKQQAKQTKSIGVGVGCGVVGVGSSATLTGGSVLGIGVGGGLRTPASSLHQDKNQQDQQQQQQQTPQQLAQSLENGNEMVN</sequence>
<feature type="compositionally biased region" description="Low complexity" evidence="1">
    <location>
        <begin position="115"/>
        <end position="130"/>
    </location>
</feature>
<evidence type="ECO:0000313" key="2">
    <source>
        <dbReference type="EMBL" id="KAI8043481.1"/>
    </source>
</evidence>
<protein>
    <submittedName>
        <fullName evidence="2">Uncharacterized protein</fullName>
    </submittedName>
</protein>
<gene>
    <name evidence="2" type="ORF">M5D96_004813</name>
</gene>